<accession>K0WS38</accession>
<dbReference type="RefSeq" id="WP_008863126.1">
    <property type="nucleotide sequence ID" value="NZ_JH815206.1"/>
</dbReference>
<keyword evidence="3" id="KW-1185">Reference proteome</keyword>
<keyword evidence="1" id="KW-1133">Transmembrane helix</keyword>
<evidence type="ECO:0000313" key="3">
    <source>
        <dbReference type="Proteomes" id="UP000006044"/>
    </source>
</evidence>
<keyword evidence="1" id="KW-0812">Transmembrane</keyword>
<organism evidence="2 3">
    <name type="scientific">Barnesiella intestinihominis YIT 11860</name>
    <dbReference type="NCBI Taxonomy" id="742726"/>
    <lineage>
        <taxon>Bacteria</taxon>
        <taxon>Pseudomonadati</taxon>
        <taxon>Bacteroidota</taxon>
        <taxon>Bacteroidia</taxon>
        <taxon>Bacteroidales</taxon>
        <taxon>Barnesiellaceae</taxon>
        <taxon>Barnesiella</taxon>
    </lineage>
</organism>
<feature type="transmembrane region" description="Helical" evidence="1">
    <location>
        <begin position="30"/>
        <end position="49"/>
    </location>
</feature>
<dbReference type="OrthoDB" id="1093528at2"/>
<gene>
    <name evidence="2" type="ORF">HMPREF9448_02755</name>
</gene>
<dbReference type="HOGENOM" id="CLU_2477041_0_0_10"/>
<dbReference type="AlphaFoldDB" id="K0WS38"/>
<dbReference type="EMBL" id="ADLE01000018">
    <property type="protein sequence ID" value="EJZ62072.1"/>
    <property type="molecule type" value="Genomic_DNA"/>
</dbReference>
<name>K0WS38_9BACT</name>
<evidence type="ECO:0000256" key="1">
    <source>
        <dbReference type="SAM" id="Phobius"/>
    </source>
</evidence>
<reference evidence="2 3" key="1">
    <citation type="submission" date="2012-08" db="EMBL/GenBank/DDBJ databases">
        <title>The Genome Sequence of Barnesiella intestinihominis YIT 11860.</title>
        <authorList>
            <consortium name="The Broad Institute Genome Sequencing Platform"/>
            <person name="Earl A."/>
            <person name="Ward D."/>
            <person name="Feldgarden M."/>
            <person name="Gevers D."/>
            <person name="Morotomi M."/>
            <person name="Walker B."/>
            <person name="Young S.K."/>
            <person name="Zeng Q."/>
            <person name="Gargeya S."/>
            <person name="Fitzgerald M."/>
            <person name="Haas B."/>
            <person name="Abouelleil A."/>
            <person name="Alvarado L."/>
            <person name="Arachchi H.M."/>
            <person name="Berlin A.M."/>
            <person name="Chapman S.B."/>
            <person name="Goldberg J."/>
            <person name="Griggs A."/>
            <person name="Gujja S."/>
            <person name="Hansen M."/>
            <person name="Howarth C."/>
            <person name="Imamovic A."/>
            <person name="Larimer J."/>
            <person name="McCowen C."/>
            <person name="Montmayeur A."/>
            <person name="Murphy C."/>
            <person name="Neiman D."/>
            <person name="Pearson M."/>
            <person name="Priest M."/>
            <person name="Roberts A."/>
            <person name="Saif S."/>
            <person name="Shea T."/>
            <person name="Sisk P."/>
            <person name="Sykes S."/>
            <person name="Wortman J."/>
            <person name="Nusbaum C."/>
            <person name="Birren B."/>
        </authorList>
    </citation>
    <scope>NUCLEOTIDE SEQUENCE [LARGE SCALE GENOMIC DNA]</scope>
    <source>
        <strain evidence="2 3">YIT 11860</strain>
    </source>
</reference>
<comment type="caution">
    <text evidence="2">The sequence shown here is derived from an EMBL/GenBank/DDBJ whole genome shotgun (WGS) entry which is preliminary data.</text>
</comment>
<dbReference type="Proteomes" id="UP000006044">
    <property type="component" value="Unassembled WGS sequence"/>
</dbReference>
<feature type="transmembrane region" description="Helical" evidence="1">
    <location>
        <begin position="61"/>
        <end position="80"/>
    </location>
</feature>
<evidence type="ECO:0000313" key="2">
    <source>
        <dbReference type="EMBL" id="EJZ62072.1"/>
    </source>
</evidence>
<keyword evidence="1" id="KW-0472">Membrane</keyword>
<protein>
    <submittedName>
        <fullName evidence="2">Uncharacterized protein</fullName>
    </submittedName>
</protein>
<sequence>MFELNKYEKQVETNISICFILMLMSDLGTAVAWIGLTACAILFGQLVYYPFRCKKKDEYLFVPWWILYLLYWCIFTYWTVHNLVAAS</sequence>
<proteinExistence type="predicted"/>
<dbReference type="GeneID" id="77849929"/>